<gene>
    <name evidence="1" type="ORF">DSCW_37420</name>
</gene>
<accession>A0A5K7Z6I7</accession>
<proteinExistence type="predicted"/>
<evidence type="ECO:0000313" key="2">
    <source>
        <dbReference type="Proteomes" id="UP000427769"/>
    </source>
</evidence>
<sequence>MVFQGVKNADRPPVKWLLPFHMAESTVGCGWTGEIAMRRVCPTAGQPIKERAHAKQNAKWMHKKLFTSSSNVADKFLQ</sequence>
<keyword evidence="2" id="KW-1185">Reference proteome</keyword>
<protein>
    <submittedName>
        <fullName evidence="1">Uncharacterized protein</fullName>
    </submittedName>
</protein>
<reference evidence="1 2" key="1">
    <citation type="submission" date="2019-11" db="EMBL/GenBank/DDBJ databases">
        <title>Comparative genomics of hydrocarbon-degrading Desulfosarcina strains.</title>
        <authorList>
            <person name="Watanabe M."/>
            <person name="Kojima H."/>
            <person name="Fukui M."/>
        </authorList>
    </citation>
    <scope>NUCLEOTIDE SEQUENCE [LARGE SCALE GENOMIC DNA]</scope>
    <source>
        <strain evidence="1 2">PP31</strain>
    </source>
</reference>
<dbReference type="EMBL" id="AP021875">
    <property type="protein sequence ID" value="BBO76325.1"/>
    <property type="molecule type" value="Genomic_DNA"/>
</dbReference>
<organism evidence="1 2">
    <name type="scientific">Desulfosarcina widdelii</name>
    <dbReference type="NCBI Taxonomy" id="947919"/>
    <lineage>
        <taxon>Bacteria</taxon>
        <taxon>Pseudomonadati</taxon>
        <taxon>Thermodesulfobacteriota</taxon>
        <taxon>Desulfobacteria</taxon>
        <taxon>Desulfobacterales</taxon>
        <taxon>Desulfosarcinaceae</taxon>
        <taxon>Desulfosarcina</taxon>
    </lineage>
</organism>
<dbReference type="Proteomes" id="UP000427769">
    <property type="component" value="Chromosome"/>
</dbReference>
<name>A0A5K7Z6I7_9BACT</name>
<dbReference type="KEGG" id="dwd:DSCW_37420"/>
<evidence type="ECO:0000313" key="1">
    <source>
        <dbReference type="EMBL" id="BBO76325.1"/>
    </source>
</evidence>
<dbReference type="AlphaFoldDB" id="A0A5K7Z6I7"/>